<dbReference type="OrthoDB" id="18408at2759"/>
<dbReference type="AlphaFoldDB" id="A0A1I8N6B6"/>
<evidence type="ECO:0000313" key="8">
    <source>
        <dbReference type="Proteomes" id="UP001652621"/>
    </source>
</evidence>
<evidence type="ECO:0000256" key="4">
    <source>
        <dbReference type="ARBA" id="ARBA00022989"/>
    </source>
</evidence>
<keyword evidence="4 6" id="KW-1133">Transmembrane helix</keyword>
<dbReference type="eggNOG" id="KOG4452">
    <property type="taxonomic scope" value="Eukaryota"/>
</dbReference>
<accession>A0A1I8N6B6</accession>
<keyword evidence="8" id="KW-1185">Reference proteome</keyword>
<dbReference type="PANTHER" id="PTHR13636">
    <property type="entry name" value="TRANSMEMBRANE PROTEIN 258"/>
    <property type="match status" value="1"/>
</dbReference>
<reference evidence="7" key="1">
    <citation type="submission" date="2020-05" db="UniProtKB">
        <authorList>
            <consortium name="EnsemblMetazoa"/>
        </authorList>
    </citation>
    <scope>IDENTIFICATION</scope>
    <source>
        <strain evidence="7">Aabys</strain>
    </source>
</reference>
<dbReference type="STRING" id="7370.A0A1I8N6B6"/>
<keyword evidence="3 6" id="KW-0812">Transmembrane</keyword>
<dbReference type="VEuPathDB" id="VectorBase:MDOMA2_006946"/>
<gene>
    <name evidence="7" type="primary">101893550</name>
    <name evidence="9" type="synonym">LOC101893550</name>
</gene>
<comment type="function">
    <text evidence="6">Subunit of the oligosaccharyl transferase (OST) complex that catalyzes the initial transfer of a defined glycan (Glc(3)Man(9)GlcNAc(2) in eukaryotes) from the lipid carrier dolichol-pyrophosphate to an asparagine residue within an Asn-X-Ser/Thr consensus motif in nascent polypeptide chains, the first step in protein N-glycosylation. N-glycosylation occurs cotranslationally and the complex associates with the Sec61 complex at the channel-forming translocon complex that mediates protein translocation across the endoplasmic reticulum (ER). All subunits are required for a maximal enzyme activity.</text>
</comment>
<evidence type="ECO:0000313" key="7">
    <source>
        <dbReference type="EnsemblMetazoa" id="MDOA012000-PA"/>
    </source>
</evidence>
<dbReference type="Proteomes" id="UP001652621">
    <property type="component" value="Unplaced"/>
</dbReference>
<protein>
    <recommendedName>
        <fullName evidence="6">Dolichyl-diphosphooligosaccharide-protein glycosyltransferase subunit TMEM258</fullName>
    </recommendedName>
    <alternativeName>
        <fullName evidence="6">Transmembrane protein 258</fullName>
    </alternativeName>
</protein>
<dbReference type="RefSeq" id="XP_005190066.2">
    <property type="nucleotide sequence ID" value="XM_005190009.3"/>
</dbReference>
<evidence type="ECO:0000256" key="2">
    <source>
        <dbReference type="ARBA" id="ARBA00009825"/>
    </source>
</evidence>
<name>A0A1I8N6B6_MUSDO</name>
<organism evidence="7">
    <name type="scientific">Musca domestica</name>
    <name type="common">House fly</name>
    <dbReference type="NCBI Taxonomy" id="7370"/>
    <lineage>
        <taxon>Eukaryota</taxon>
        <taxon>Metazoa</taxon>
        <taxon>Ecdysozoa</taxon>
        <taxon>Arthropoda</taxon>
        <taxon>Hexapoda</taxon>
        <taxon>Insecta</taxon>
        <taxon>Pterygota</taxon>
        <taxon>Neoptera</taxon>
        <taxon>Endopterygota</taxon>
        <taxon>Diptera</taxon>
        <taxon>Brachycera</taxon>
        <taxon>Muscomorpha</taxon>
        <taxon>Muscoidea</taxon>
        <taxon>Muscidae</taxon>
        <taxon>Musca</taxon>
    </lineage>
</organism>
<sequence length="111" mass="12651">MSYKKIDVRLLAIYPLTGHVKQFVLQISQKMESTMQRYISPINPAVFPHLATVLLIIGTFFTAWFFIFVVSRPKNVKNEKTLFKELAISLCGSVFLGFGIMFLMLAVGIYI</sequence>
<evidence type="ECO:0000256" key="1">
    <source>
        <dbReference type="ARBA" id="ARBA00004141"/>
    </source>
</evidence>
<keyword evidence="5 6" id="KW-0472">Membrane</keyword>
<dbReference type="VEuPathDB" id="VectorBase:MDOA012000"/>
<dbReference type="Pfam" id="PF05251">
    <property type="entry name" value="Ost5"/>
    <property type="match status" value="1"/>
</dbReference>
<evidence type="ECO:0000256" key="3">
    <source>
        <dbReference type="ARBA" id="ARBA00022692"/>
    </source>
</evidence>
<feature type="transmembrane region" description="Helical" evidence="6">
    <location>
        <begin position="45"/>
        <end position="67"/>
    </location>
</feature>
<dbReference type="KEGG" id="mde:101893550"/>
<reference evidence="9" key="2">
    <citation type="submission" date="2025-04" db="UniProtKB">
        <authorList>
            <consortium name="RefSeq"/>
        </authorList>
    </citation>
    <scope>IDENTIFICATION</scope>
    <source>
        <strain evidence="9">Aabys</strain>
    </source>
</reference>
<comment type="similarity">
    <text evidence="2 6">Belongs to the OST5 family.</text>
</comment>
<dbReference type="InterPro" id="IPR007915">
    <property type="entry name" value="TMEM258/Ost5"/>
</dbReference>
<proteinExistence type="inferred from homology"/>
<evidence type="ECO:0000256" key="5">
    <source>
        <dbReference type="ARBA" id="ARBA00023136"/>
    </source>
</evidence>
<comment type="subcellular location">
    <subcellularLocation>
        <location evidence="1 6">Membrane</location>
        <topology evidence="1 6">Multi-pass membrane protein</topology>
    </subcellularLocation>
</comment>
<dbReference type="EnsemblMetazoa" id="MDOA012000-RA">
    <property type="protein sequence ID" value="MDOA012000-PA"/>
    <property type="gene ID" value="MDOA012000"/>
</dbReference>
<feature type="transmembrane region" description="Helical" evidence="6">
    <location>
        <begin position="87"/>
        <end position="110"/>
    </location>
</feature>
<dbReference type="GO" id="GO:0006487">
    <property type="term" value="P:protein N-linked glycosylation"/>
    <property type="evidence" value="ECO:0007669"/>
    <property type="project" value="UniProtKB-UniRule"/>
</dbReference>
<comment type="subunit">
    <text evidence="6">Component of the oligosaccharyltransferase (OST) complex.</text>
</comment>
<dbReference type="GO" id="GO:0008250">
    <property type="term" value="C:oligosaccharyltransferase complex"/>
    <property type="evidence" value="ECO:0007669"/>
    <property type="project" value="UniProtKB-UniRule"/>
</dbReference>
<evidence type="ECO:0000256" key="6">
    <source>
        <dbReference type="RuleBase" id="RU367008"/>
    </source>
</evidence>
<evidence type="ECO:0000313" key="9">
    <source>
        <dbReference type="RefSeq" id="XP_005190066.2"/>
    </source>
</evidence>